<protein>
    <submittedName>
        <fullName evidence="3">YqaA family protein</fullName>
    </submittedName>
</protein>
<evidence type="ECO:0000256" key="1">
    <source>
        <dbReference type="SAM" id="Phobius"/>
    </source>
</evidence>
<gene>
    <name evidence="3" type="ORF">QEZ41_10790</name>
</gene>
<keyword evidence="1" id="KW-0472">Membrane</keyword>
<dbReference type="Pfam" id="PF09335">
    <property type="entry name" value="VTT_dom"/>
    <property type="match status" value="1"/>
</dbReference>
<feature type="transmembrane region" description="Helical" evidence="1">
    <location>
        <begin position="121"/>
        <end position="145"/>
    </location>
</feature>
<dbReference type="InterPro" id="IPR032816">
    <property type="entry name" value="VTT_dom"/>
</dbReference>
<organism evidence="3 4">
    <name type="scientific">Thiopseudomonas acetoxidans</name>
    <dbReference type="NCBI Taxonomy" id="3041622"/>
    <lineage>
        <taxon>Bacteria</taxon>
        <taxon>Pseudomonadati</taxon>
        <taxon>Pseudomonadota</taxon>
        <taxon>Gammaproteobacteria</taxon>
        <taxon>Pseudomonadales</taxon>
        <taxon>Pseudomonadaceae</taxon>
        <taxon>Thiopseudomonas</taxon>
    </lineage>
</organism>
<feature type="transmembrane region" description="Helical" evidence="1">
    <location>
        <begin position="94"/>
        <end position="115"/>
    </location>
</feature>
<keyword evidence="4" id="KW-1185">Reference proteome</keyword>
<dbReference type="Proteomes" id="UP001241056">
    <property type="component" value="Unassembled WGS sequence"/>
</dbReference>
<feature type="domain" description="VTT" evidence="2">
    <location>
        <begin position="38"/>
        <end position="140"/>
    </location>
</feature>
<keyword evidence="1" id="KW-0812">Transmembrane</keyword>
<evidence type="ECO:0000259" key="2">
    <source>
        <dbReference type="Pfam" id="PF09335"/>
    </source>
</evidence>
<name>A0ABT7SRE4_9GAMM</name>
<evidence type="ECO:0000313" key="3">
    <source>
        <dbReference type="EMBL" id="MDM7858750.1"/>
    </source>
</evidence>
<keyword evidence="1" id="KW-1133">Transmembrane helix</keyword>
<comment type="caution">
    <text evidence="3">The sequence shown here is derived from an EMBL/GenBank/DDBJ whole genome shotgun (WGS) entry which is preliminary data.</text>
</comment>
<evidence type="ECO:0000313" key="4">
    <source>
        <dbReference type="Proteomes" id="UP001241056"/>
    </source>
</evidence>
<dbReference type="PANTHER" id="PTHR42709">
    <property type="entry name" value="ALKALINE PHOSPHATASE LIKE PROTEIN"/>
    <property type="match status" value="1"/>
</dbReference>
<dbReference type="PANTHER" id="PTHR42709:SF4">
    <property type="entry name" value="INNER MEMBRANE PROTEIN YQAA"/>
    <property type="match status" value="1"/>
</dbReference>
<feature type="transmembrane region" description="Helical" evidence="1">
    <location>
        <begin position="37"/>
        <end position="61"/>
    </location>
</feature>
<proteinExistence type="predicted"/>
<sequence length="147" mass="16496">MVNWISYVGLALSACIAATLLPMQSEAALVALLTLKPGAVISLVAVASLGNVVGSQINWWLGTQLHRWQHRRWFPATADQLARAQLWYQRYGRWSLLLSWMPVIGDPLTLVAGVLREPFWRFTLVVSIAKTGRYIVLAYVTLYIVQT</sequence>
<dbReference type="EMBL" id="JAUCDY010000015">
    <property type="protein sequence ID" value="MDM7858750.1"/>
    <property type="molecule type" value="Genomic_DNA"/>
</dbReference>
<reference evidence="3 4" key="1">
    <citation type="submission" date="2023-06" db="EMBL/GenBank/DDBJ databases">
        <title>Thiopseudomonas sp. CY1220 draft genome sequence.</title>
        <authorList>
            <person name="Zhao G."/>
            <person name="An M."/>
        </authorList>
    </citation>
    <scope>NUCLEOTIDE SEQUENCE [LARGE SCALE GENOMIC DNA]</scope>
    <source>
        <strain evidence="3 4">CY1220</strain>
    </source>
</reference>
<dbReference type="RefSeq" id="WP_289411578.1">
    <property type="nucleotide sequence ID" value="NZ_JAUCDY010000015.1"/>
</dbReference>
<accession>A0ABT7SRE4</accession>
<dbReference type="InterPro" id="IPR051311">
    <property type="entry name" value="DedA_domain"/>
</dbReference>